<reference evidence="14" key="2">
    <citation type="submission" date="2013-10" db="EMBL/GenBank/DDBJ databases">
        <authorList>
            <person name="Aslett M."/>
        </authorList>
    </citation>
    <scope>NUCLEOTIDE SEQUENCE [LARGE SCALE GENOMIC DNA]</scope>
    <source>
        <strain evidence="14">Weybridge</strain>
    </source>
</reference>
<keyword evidence="4" id="KW-0963">Cytoplasm</keyword>
<dbReference type="Proteomes" id="UP000030763">
    <property type="component" value="Unassembled WGS sequence"/>
</dbReference>
<dbReference type="GO" id="GO:0048870">
    <property type="term" value="P:cell motility"/>
    <property type="evidence" value="ECO:0007669"/>
    <property type="project" value="InterPro"/>
</dbReference>
<evidence type="ECO:0000313" key="14">
    <source>
        <dbReference type="EMBL" id="CDJ59054.1"/>
    </source>
</evidence>
<keyword evidence="10" id="KW-0966">Cell projection</keyword>
<dbReference type="OMA" id="AYYEDIT"/>
<keyword evidence="5" id="KW-0493">Microtubule</keyword>
<dbReference type="Pfam" id="PF13851">
    <property type="entry name" value="GAS"/>
    <property type="match status" value="1"/>
</dbReference>
<feature type="region of interest" description="Disordered" evidence="12">
    <location>
        <begin position="284"/>
        <end position="345"/>
    </location>
</feature>
<dbReference type="RefSeq" id="XP_013335702.1">
    <property type="nucleotide sequence ID" value="XM_013480248.1"/>
</dbReference>
<dbReference type="GO" id="GO:0005794">
    <property type="term" value="C:Golgi apparatus"/>
    <property type="evidence" value="ECO:0007669"/>
    <property type="project" value="TreeGrafter"/>
</dbReference>
<dbReference type="GO" id="GO:0031267">
    <property type="term" value="F:small GTPase binding"/>
    <property type="evidence" value="ECO:0007669"/>
    <property type="project" value="InterPro"/>
</dbReference>
<evidence type="ECO:0000256" key="3">
    <source>
        <dbReference type="ARBA" id="ARBA00009859"/>
    </source>
</evidence>
<accession>U6M9B5</accession>
<dbReference type="GO" id="GO:0008017">
    <property type="term" value="F:microtubule binding"/>
    <property type="evidence" value="ECO:0007669"/>
    <property type="project" value="InterPro"/>
</dbReference>
<evidence type="ECO:0000256" key="1">
    <source>
        <dbReference type="ARBA" id="ARBA00004230"/>
    </source>
</evidence>
<name>U6M9B5_EIMMA</name>
<evidence type="ECO:0000256" key="6">
    <source>
        <dbReference type="ARBA" id="ARBA00022846"/>
    </source>
</evidence>
<proteinExistence type="inferred from homology"/>
<feature type="compositionally biased region" description="Polar residues" evidence="12">
    <location>
        <begin position="299"/>
        <end position="308"/>
    </location>
</feature>
<evidence type="ECO:0000256" key="8">
    <source>
        <dbReference type="ARBA" id="ARBA00023069"/>
    </source>
</evidence>
<evidence type="ECO:0000259" key="13">
    <source>
        <dbReference type="Pfam" id="PF13851"/>
    </source>
</evidence>
<comment type="similarity">
    <text evidence="3">Belongs to the DRC4 family.</text>
</comment>
<feature type="coiled-coil region" evidence="11">
    <location>
        <begin position="89"/>
        <end position="221"/>
    </location>
</feature>
<keyword evidence="7 11" id="KW-0175">Coiled coil</keyword>
<feature type="compositionally biased region" description="Polar residues" evidence="12">
    <location>
        <begin position="336"/>
        <end position="345"/>
    </location>
</feature>
<evidence type="ECO:0000256" key="5">
    <source>
        <dbReference type="ARBA" id="ARBA00022701"/>
    </source>
</evidence>
<evidence type="ECO:0000313" key="15">
    <source>
        <dbReference type="Proteomes" id="UP000030763"/>
    </source>
</evidence>
<evidence type="ECO:0000256" key="2">
    <source>
        <dbReference type="ARBA" id="ARBA00004245"/>
    </source>
</evidence>
<comment type="subcellular location">
    <subcellularLocation>
        <location evidence="1">Cell projection</location>
        <location evidence="1">Cilium</location>
        <location evidence="1">Flagellum</location>
    </subcellularLocation>
    <subcellularLocation>
        <location evidence="2">Cytoplasm</location>
        <location evidence="2">Cytoskeleton</location>
    </subcellularLocation>
</comment>
<dbReference type="GO" id="GO:0031514">
    <property type="term" value="C:motile cilium"/>
    <property type="evidence" value="ECO:0007669"/>
    <property type="project" value="UniProtKB-SubCell"/>
</dbReference>
<dbReference type="EMBL" id="HG720057">
    <property type="protein sequence ID" value="CDJ59054.1"/>
    <property type="molecule type" value="Genomic_DNA"/>
</dbReference>
<evidence type="ECO:0000256" key="10">
    <source>
        <dbReference type="ARBA" id="ARBA00023273"/>
    </source>
</evidence>
<dbReference type="InterPro" id="IPR025593">
    <property type="entry name" value="GAS8_dom"/>
</dbReference>
<keyword evidence="15" id="KW-1185">Reference proteome</keyword>
<evidence type="ECO:0000256" key="4">
    <source>
        <dbReference type="ARBA" id="ARBA00022490"/>
    </source>
</evidence>
<keyword evidence="9" id="KW-0206">Cytoskeleton</keyword>
<reference evidence="14" key="1">
    <citation type="submission" date="2013-10" db="EMBL/GenBank/DDBJ databases">
        <title>Genomic analysis of the causative agents of coccidiosis in chickens.</title>
        <authorList>
            <person name="Reid A.J."/>
            <person name="Blake D."/>
            <person name="Billington K."/>
            <person name="Browne H."/>
            <person name="Dunn M."/>
            <person name="Hung S."/>
            <person name="Kawahara F."/>
            <person name="Miranda-Saavedra D."/>
            <person name="Mourier T."/>
            <person name="Nagra H."/>
            <person name="Otto T.D."/>
            <person name="Rawlings N."/>
            <person name="Sanchez A."/>
            <person name="Sanders M."/>
            <person name="Subramaniam C."/>
            <person name="Tay Y."/>
            <person name="Dear P."/>
            <person name="Doerig C."/>
            <person name="Gruber A."/>
            <person name="Parkinson J."/>
            <person name="Shirley M."/>
            <person name="Wan K.L."/>
            <person name="Berriman M."/>
            <person name="Tomley F."/>
            <person name="Pain A."/>
        </authorList>
    </citation>
    <scope>NUCLEOTIDE SEQUENCE [LARGE SCALE GENOMIC DNA]</scope>
    <source>
        <strain evidence="14">Weybridge</strain>
    </source>
</reference>
<dbReference type="OrthoDB" id="767661at2759"/>
<sequence length="368" mass="41807">MLSRIREATQKCTDKIELILKKDDGDASVEEAAHVEELAAYDNRQHVLEVQGTLEEEAQITSTEQLLAEADKYFQQTLASTQARSKEFKAMALKEAEETQEEVEALKKTLEQELEESLELHESVAMLEVEEQKNAHKNKLKAFNEEALGKLKAYYEDITRDNLQLVKKLRAENERMSANNKRLKKEIDLMSAQNAKIREPLREQEALKARLKVQLRFVEKDKLVLRNLKRRNQVEELRRCIEAYNDMLVFMRHRLDELNVPHSSIEARSIVYEHAQAMLDNKTESISASETTAEDNGRMLNQESSQASEESKGRADDLAVTGTSTGASSEHETVPLKSSSHPSGFPSLISQNNPMLVLAFVQRIALAT</sequence>
<evidence type="ECO:0000256" key="11">
    <source>
        <dbReference type="SAM" id="Coils"/>
    </source>
</evidence>
<dbReference type="PANTHER" id="PTHR31543:SF0">
    <property type="entry name" value="DYNEIN REGULATORY COMPLEX SUBUNIT 4"/>
    <property type="match status" value="1"/>
</dbReference>
<dbReference type="GO" id="GO:0005874">
    <property type="term" value="C:microtubule"/>
    <property type="evidence" value="ECO:0007669"/>
    <property type="project" value="UniProtKB-KW"/>
</dbReference>
<dbReference type="InterPro" id="IPR039308">
    <property type="entry name" value="GAS8"/>
</dbReference>
<feature type="domain" description="Growth arrest-specific protein 8" evidence="13">
    <location>
        <begin position="140"/>
        <end position="235"/>
    </location>
</feature>
<protein>
    <submittedName>
        <fullName evidence="14">Growth-arrest-specific protein 8, putative</fullName>
    </submittedName>
</protein>
<evidence type="ECO:0000256" key="9">
    <source>
        <dbReference type="ARBA" id="ARBA00023212"/>
    </source>
</evidence>
<gene>
    <name evidence="14" type="ORF">EMWEY_00019790</name>
</gene>
<evidence type="ECO:0000256" key="7">
    <source>
        <dbReference type="ARBA" id="ARBA00023054"/>
    </source>
</evidence>
<keyword evidence="8" id="KW-0969">Cilium</keyword>
<dbReference type="VEuPathDB" id="ToxoDB:EMWEY_00019790"/>
<dbReference type="GeneID" id="25335965"/>
<keyword evidence="6" id="KW-0282">Flagellum</keyword>
<dbReference type="PANTHER" id="PTHR31543">
    <property type="entry name" value="DYNEIN REGULATORY COMPLEX SUBUNIT 4"/>
    <property type="match status" value="1"/>
</dbReference>
<evidence type="ECO:0000256" key="12">
    <source>
        <dbReference type="SAM" id="MobiDB-lite"/>
    </source>
</evidence>
<dbReference type="AlphaFoldDB" id="U6M9B5"/>
<organism evidence="14 15">
    <name type="scientific">Eimeria maxima</name>
    <name type="common">Coccidian parasite</name>
    <dbReference type="NCBI Taxonomy" id="5804"/>
    <lineage>
        <taxon>Eukaryota</taxon>
        <taxon>Sar</taxon>
        <taxon>Alveolata</taxon>
        <taxon>Apicomplexa</taxon>
        <taxon>Conoidasida</taxon>
        <taxon>Coccidia</taxon>
        <taxon>Eucoccidiorida</taxon>
        <taxon>Eimeriorina</taxon>
        <taxon>Eimeriidae</taxon>
        <taxon>Eimeria</taxon>
    </lineage>
</organism>